<evidence type="ECO:0000313" key="3">
    <source>
        <dbReference type="Proteomes" id="UP000694460"/>
    </source>
</evidence>
<keyword evidence="1" id="KW-0812">Transmembrane</keyword>
<name>A0ABS4ZML0_9MYCO</name>
<evidence type="ECO:0000256" key="1">
    <source>
        <dbReference type="SAM" id="Phobius"/>
    </source>
</evidence>
<dbReference type="EMBL" id="JAGIOP010000001">
    <property type="protein sequence ID" value="MBP2450451.1"/>
    <property type="molecule type" value="Genomic_DNA"/>
</dbReference>
<reference evidence="2 3" key="1">
    <citation type="submission" date="2021-03" db="EMBL/GenBank/DDBJ databases">
        <title>Sequencing the genomes of 1000 actinobacteria strains.</title>
        <authorList>
            <person name="Klenk H.-P."/>
        </authorList>
    </citation>
    <scope>NUCLEOTIDE SEQUENCE [LARGE SCALE GENOMIC DNA]</scope>
    <source>
        <strain evidence="2 3">DSM 46713</strain>
    </source>
</reference>
<evidence type="ECO:0000313" key="2">
    <source>
        <dbReference type="EMBL" id="MBP2450451.1"/>
    </source>
</evidence>
<comment type="caution">
    <text evidence="2">The sequence shown here is derived from an EMBL/GenBank/DDBJ whole genome shotgun (WGS) entry which is preliminary data.</text>
</comment>
<gene>
    <name evidence="2" type="ORF">JOF57_000336</name>
</gene>
<keyword evidence="1" id="KW-0472">Membrane</keyword>
<dbReference type="RefSeq" id="WP_273544622.1">
    <property type="nucleotide sequence ID" value="NZ_JAGIOP010000001.1"/>
</dbReference>
<feature type="transmembrane region" description="Helical" evidence="1">
    <location>
        <begin position="6"/>
        <end position="26"/>
    </location>
</feature>
<proteinExistence type="predicted"/>
<keyword evidence="3" id="KW-1185">Reference proteome</keyword>
<keyword evidence="1" id="KW-1133">Transmembrane helix</keyword>
<accession>A0ABS4ZML0</accession>
<sequence length="44" mass="4738">MRSDMLEVLSLMAAPVAILLMLRGYVIRQNRIADAAEPAAPTAP</sequence>
<organism evidence="2 3">
    <name type="scientific">Mycolicibacterium lutetiense</name>
    <dbReference type="NCBI Taxonomy" id="1641992"/>
    <lineage>
        <taxon>Bacteria</taxon>
        <taxon>Bacillati</taxon>
        <taxon>Actinomycetota</taxon>
        <taxon>Actinomycetes</taxon>
        <taxon>Mycobacteriales</taxon>
        <taxon>Mycobacteriaceae</taxon>
        <taxon>Mycolicibacterium</taxon>
    </lineage>
</organism>
<dbReference type="Proteomes" id="UP000694460">
    <property type="component" value="Unassembled WGS sequence"/>
</dbReference>
<protein>
    <submittedName>
        <fullName evidence="2">Uncharacterized protein</fullName>
    </submittedName>
</protein>